<dbReference type="GO" id="GO:0008413">
    <property type="term" value="F:8-oxo-7,8-dihydroguanosine triphosphate pyrophosphatase activity"/>
    <property type="evidence" value="ECO:0007669"/>
    <property type="project" value="TreeGrafter"/>
</dbReference>
<sequence>MKKVINVVGAIIFSDNKILCAQRSEKMSLPLMWEFPGGKVEKNESEEEALIREIQEEMKCDISINEKLTTTEYEYDFGIVNLTTFKCQLNQDVPTLTEHKEIKWLPINQLNSLTWAPADIPAVKLIIEGE</sequence>
<dbReference type="Pfam" id="PF00293">
    <property type="entry name" value="NUDIX"/>
    <property type="match status" value="1"/>
</dbReference>
<comment type="cofactor">
    <cofactor evidence="1">
        <name>Mg(2+)</name>
        <dbReference type="ChEBI" id="CHEBI:18420"/>
    </cofactor>
</comment>
<keyword evidence="7 13" id="KW-0378">Hydrolase</keyword>
<dbReference type="AlphaFoldDB" id="A0AAW7YM81"/>
<keyword evidence="3" id="KW-0515">Mutator protein</keyword>
<keyword evidence="5" id="KW-0479">Metal-binding</keyword>
<evidence type="ECO:0000259" key="12">
    <source>
        <dbReference type="PROSITE" id="PS51462"/>
    </source>
</evidence>
<keyword evidence="14" id="KW-1185">Reference proteome</keyword>
<dbReference type="GO" id="GO:0035539">
    <property type="term" value="F:8-oxo-7,8-dihydrodeoxyguanosine triphosphate pyrophosphatase activity"/>
    <property type="evidence" value="ECO:0007669"/>
    <property type="project" value="UniProtKB-EC"/>
</dbReference>
<comment type="caution">
    <text evidence="13">The sequence shown here is derived from an EMBL/GenBank/DDBJ whole genome shotgun (WGS) entry which is preliminary data.</text>
</comment>
<dbReference type="GO" id="GO:0046872">
    <property type="term" value="F:metal ion binding"/>
    <property type="evidence" value="ECO:0007669"/>
    <property type="project" value="UniProtKB-KW"/>
</dbReference>
<evidence type="ECO:0000256" key="2">
    <source>
        <dbReference type="ARBA" id="ARBA00005582"/>
    </source>
</evidence>
<reference evidence="13" key="1">
    <citation type="submission" date="2023-07" db="EMBL/GenBank/DDBJ databases">
        <title>Genome content predicts the carbon catabolic preferences of heterotrophic bacteria.</title>
        <authorList>
            <person name="Gralka M."/>
        </authorList>
    </citation>
    <scope>NUCLEOTIDE SEQUENCE</scope>
    <source>
        <strain evidence="13">E2R20</strain>
    </source>
</reference>
<organism evidence="13 14">
    <name type="scientific">Staphylococcus pasteuri_A</name>
    <dbReference type="NCBI Taxonomy" id="3062664"/>
    <lineage>
        <taxon>Bacteria</taxon>
        <taxon>Bacillati</taxon>
        <taxon>Bacillota</taxon>
        <taxon>Bacilli</taxon>
        <taxon>Bacillales</taxon>
        <taxon>Staphylococcaceae</taxon>
        <taxon>Staphylococcus</taxon>
    </lineage>
</organism>
<name>A0AAW7YM81_9STAP</name>
<dbReference type="CDD" id="cd03425">
    <property type="entry name" value="NUDIX_MutT_NudA_like"/>
    <property type="match status" value="1"/>
</dbReference>
<proteinExistence type="inferred from homology"/>
<feature type="domain" description="Nudix hydrolase" evidence="12">
    <location>
        <begin position="3"/>
        <end position="127"/>
    </location>
</feature>
<dbReference type="PRINTS" id="PR00502">
    <property type="entry name" value="NUDIXFAMILY"/>
</dbReference>
<evidence type="ECO:0000256" key="6">
    <source>
        <dbReference type="ARBA" id="ARBA00022763"/>
    </source>
</evidence>
<keyword evidence="8" id="KW-0460">Magnesium</keyword>
<keyword evidence="9" id="KW-0234">DNA repair</keyword>
<evidence type="ECO:0000256" key="10">
    <source>
        <dbReference type="ARBA" id="ARBA00035861"/>
    </source>
</evidence>
<evidence type="ECO:0000256" key="11">
    <source>
        <dbReference type="ARBA" id="ARBA00038905"/>
    </source>
</evidence>
<keyword evidence="4" id="KW-0235">DNA replication</keyword>
<evidence type="ECO:0000256" key="5">
    <source>
        <dbReference type="ARBA" id="ARBA00022723"/>
    </source>
</evidence>
<dbReference type="InterPro" id="IPR015797">
    <property type="entry name" value="NUDIX_hydrolase-like_dom_sf"/>
</dbReference>
<dbReference type="Gene3D" id="3.90.79.10">
    <property type="entry name" value="Nucleoside Triphosphate Pyrophosphohydrolase"/>
    <property type="match status" value="1"/>
</dbReference>
<dbReference type="PROSITE" id="PS51462">
    <property type="entry name" value="NUDIX"/>
    <property type="match status" value="1"/>
</dbReference>
<accession>A0AAW7YM81</accession>
<dbReference type="RefSeq" id="WP_029056111.1">
    <property type="nucleotide sequence ID" value="NZ_JAUOQO010000001.1"/>
</dbReference>
<dbReference type="SUPFAM" id="SSF55811">
    <property type="entry name" value="Nudix"/>
    <property type="match status" value="1"/>
</dbReference>
<comment type="similarity">
    <text evidence="2">Belongs to the Nudix hydrolase family.</text>
</comment>
<dbReference type="GO" id="GO:0006281">
    <property type="term" value="P:DNA repair"/>
    <property type="evidence" value="ECO:0007669"/>
    <property type="project" value="UniProtKB-KW"/>
</dbReference>
<evidence type="ECO:0000256" key="1">
    <source>
        <dbReference type="ARBA" id="ARBA00001946"/>
    </source>
</evidence>
<dbReference type="InterPro" id="IPR047127">
    <property type="entry name" value="MutT-like"/>
</dbReference>
<dbReference type="InterPro" id="IPR020476">
    <property type="entry name" value="Nudix_hydrolase"/>
</dbReference>
<evidence type="ECO:0000256" key="9">
    <source>
        <dbReference type="ARBA" id="ARBA00023204"/>
    </source>
</evidence>
<evidence type="ECO:0000256" key="3">
    <source>
        <dbReference type="ARBA" id="ARBA00022457"/>
    </source>
</evidence>
<comment type="catalytic activity">
    <reaction evidence="10">
        <text>8-oxo-dGTP + H2O = 8-oxo-dGMP + diphosphate + H(+)</text>
        <dbReference type="Rhea" id="RHEA:31575"/>
        <dbReference type="ChEBI" id="CHEBI:15377"/>
        <dbReference type="ChEBI" id="CHEBI:15378"/>
        <dbReference type="ChEBI" id="CHEBI:33019"/>
        <dbReference type="ChEBI" id="CHEBI:63224"/>
        <dbReference type="ChEBI" id="CHEBI:77896"/>
        <dbReference type="EC" id="3.6.1.55"/>
    </reaction>
</comment>
<dbReference type="PANTHER" id="PTHR47707:SF1">
    <property type="entry name" value="NUDIX HYDROLASE FAMILY PROTEIN"/>
    <property type="match status" value="1"/>
</dbReference>
<evidence type="ECO:0000313" key="14">
    <source>
        <dbReference type="Proteomes" id="UP001170310"/>
    </source>
</evidence>
<evidence type="ECO:0000313" key="13">
    <source>
        <dbReference type="EMBL" id="MDO6572660.1"/>
    </source>
</evidence>
<gene>
    <name evidence="13" type="ORF">Q4528_00650</name>
</gene>
<dbReference type="EMBL" id="JAUOQO010000001">
    <property type="protein sequence ID" value="MDO6572660.1"/>
    <property type="molecule type" value="Genomic_DNA"/>
</dbReference>
<dbReference type="PANTHER" id="PTHR47707">
    <property type="entry name" value="8-OXO-DGTP DIPHOSPHATASE"/>
    <property type="match status" value="1"/>
</dbReference>
<evidence type="ECO:0000256" key="4">
    <source>
        <dbReference type="ARBA" id="ARBA00022705"/>
    </source>
</evidence>
<dbReference type="GO" id="GO:0044715">
    <property type="term" value="F:8-oxo-dGDP phosphatase activity"/>
    <property type="evidence" value="ECO:0007669"/>
    <property type="project" value="TreeGrafter"/>
</dbReference>
<dbReference type="GO" id="GO:0044716">
    <property type="term" value="F:8-oxo-GDP phosphatase activity"/>
    <property type="evidence" value="ECO:0007669"/>
    <property type="project" value="TreeGrafter"/>
</dbReference>
<dbReference type="EC" id="3.6.1.55" evidence="11"/>
<dbReference type="InterPro" id="IPR000086">
    <property type="entry name" value="NUDIX_hydrolase_dom"/>
</dbReference>
<evidence type="ECO:0000256" key="7">
    <source>
        <dbReference type="ARBA" id="ARBA00022801"/>
    </source>
</evidence>
<dbReference type="Proteomes" id="UP001170310">
    <property type="component" value="Unassembled WGS sequence"/>
</dbReference>
<dbReference type="GO" id="GO:0006260">
    <property type="term" value="P:DNA replication"/>
    <property type="evidence" value="ECO:0007669"/>
    <property type="project" value="UniProtKB-KW"/>
</dbReference>
<protein>
    <recommendedName>
        <fullName evidence="11">8-oxo-dGTP diphosphatase</fullName>
        <ecNumber evidence="11">3.6.1.55</ecNumber>
    </recommendedName>
</protein>
<keyword evidence="6" id="KW-0227">DNA damage</keyword>
<evidence type="ECO:0000256" key="8">
    <source>
        <dbReference type="ARBA" id="ARBA00022842"/>
    </source>
</evidence>